<dbReference type="EMBL" id="JAYKXP010000034">
    <property type="protein sequence ID" value="KAK7041524.1"/>
    <property type="molecule type" value="Genomic_DNA"/>
</dbReference>
<comment type="caution">
    <text evidence="2">The sequence shown here is derived from an EMBL/GenBank/DDBJ whole genome shotgun (WGS) entry which is preliminary data.</text>
</comment>
<feature type="region of interest" description="Disordered" evidence="1">
    <location>
        <begin position="142"/>
        <end position="233"/>
    </location>
</feature>
<protein>
    <submittedName>
        <fullName evidence="2">Uncharacterized protein</fullName>
    </submittedName>
</protein>
<reference evidence="2 3" key="1">
    <citation type="submission" date="2024-01" db="EMBL/GenBank/DDBJ databases">
        <title>A draft genome for a cacao thread blight-causing isolate of Paramarasmius palmivorus.</title>
        <authorList>
            <person name="Baruah I.K."/>
            <person name="Bukari Y."/>
            <person name="Amoako-Attah I."/>
            <person name="Meinhardt L.W."/>
            <person name="Bailey B.A."/>
            <person name="Cohen S.P."/>
        </authorList>
    </citation>
    <scope>NUCLEOTIDE SEQUENCE [LARGE SCALE GENOMIC DNA]</scope>
    <source>
        <strain evidence="2 3">GH-12</strain>
    </source>
</reference>
<feature type="compositionally biased region" description="Pro residues" evidence="1">
    <location>
        <begin position="158"/>
        <end position="181"/>
    </location>
</feature>
<proteinExistence type="predicted"/>
<gene>
    <name evidence="2" type="ORF">VNI00_009395</name>
</gene>
<evidence type="ECO:0000313" key="2">
    <source>
        <dbReference type="EMBL" id="KAK7041524.1"/>
    </source>
</evidence>
<accession>A0AAW0CNR3</accession>
<organism evidence="2 3">
    <name type="scientific">Paramarasmius palmivorus</name>
    <dbReference type="NCBI Taxonomy" id="297713"/>
    <lineage>
        <taxon>Eukaryota</taxon>
        <taxon>Fungi</taxon>
        <taxon>Dikarya</taxon>
        <taxon>Basidiomycota</taxon>
        <taxon>Agaricomycotina</taxon>
        <taxon>Agaricomycetes</taxon>
        <taxon>Agaricomycetidae</taxon>
        <taxon>Agaricales</taxon>
        <taxon>Marasmiineae</taxon>
        <taxon>Marasmiaceae</taxon>
        <taxon>Paramarasmius</taxon>
    </lineage>
</organism>
<sequence>MATTFEYSAFFSSGLLAPPSHYNNHTRPRMDSTASIASTISNISVGTVTSTATLRSDVLDDTSDVEDSSSSNVNRNKAQTPKLRKRRSSLSIQASPSTIHHVRSPSNKAEIALGRRARSGSITNQQTATEGNSLVGRIGRMRSGSLGGALRPQRRRLPPPPAPVPAPALPLPPLPPTPKSPATPRRARSMTVAFGLALPPVPATPPSAEKMNIDGRSRAPLRGIQTPSRMDED</sequence>
<feature type="compositionally biased region" description="Polar residues" evidence="1">
    <location>
        <begin position="89"/>
        <end position="98"/>
    </location>
</feature>
<feature type="region of interest" description="Disordered" evidence="1">
    <location>
        <begin position="61"/>
        <end position="108"/>
    </location>
</feature>
<evidence type="ECO:0000313" key="3">
    <source>
        <dbReference type="Proteomes" id="UP001383192"/>
    </source>
</evidence>
<evidence type="ECO:0000256" key="1">
    <source>
        <dbReference type="SAM" id="MobiDB-lite"/>
    </source>
</evidence>
<name>A0AAW0CNR3_9AGAR</name>
<dbReference type="Proteomes" id="UP001383192">
    <property type="component" value="Unassembled WGS sequence"/>
</dbReference>
<keyword evidence="3" id="KW-1185">Reference proteome</keyword>
<dbReference type="AlphaFoldDB" id="A0AAW0CNR3"/>